<protein>
    <recommendedName>
        <fullName evidence="5">MYXO-CTERM domain-containing protein</fullName>
    </recommendedName>
</protein>
<gene>
    <name evidence="3" type="ORF">DI536_28065</name>
</gene>
<evidence type="ECO:0000256" key="2">
    <source>
        <dbReference type="SAM" id="SignalP"/>
    </source>
</evidence>
<organism evidence="3 4">
    <name type="scientific">Archangium gephyra</name>
    <dbReference type="NCBI Taxonomy" id="48"/>
    <lineage>
        <taxon>Bacteria</taxon>
        <taxon>Pseudomonadati</taxon>
        <taxon>Myxococcota</taxon>
        <taxon>Myxococcia</taxon>
        <taxon>Myxococcales</taxon>
        <taxon>Cystobacterineae</taxon>
        <taxon>Archangiaceae</taxon>
        <taxon>Archangium</taxon>
    </lineage>
</organism>
<keyword evidence="2" id="KW-0732">Signal</keyword>
<evidence type="ECO:0000256" key="1">
    <source>
        <dbReference type="SAM" id="MobiDB-lite"/>
    </source>
</evidence>
<dbReference type="Proteomes" id="UP000249061">
    <property type="component" value="Unassembled WGS sequence"/>
</dbReference>
<dbReference type="EMBL" id="QFQP01000032">
    <property type="protein sequence ID" value="PZR07308.1"/>
    <property type="molecule type" value="Genomic_DNA"/>
</dbReference>
<feature type="region of interest" description="Disordered" evidence="1">
    <location>
        <begin position="27"/>
        <end position="51"/>
    </location>
</feature>
<proteinExistence type="predicted"/>
<evidence type="ECO:0000313" key="4">
    <source>
        <dbReference type="Proteomes" id="UP000249061"/>
    </source>
</evidence>
<dbReference type="AlphaFoldDB" id="A0A2W5UEI8"/>
<name>A0A2W5UEI8_9BACT</name>
<feature type="signal peptide" evidence="2">
    <location>
        <begin position="1"/>
        <end position="19"/>
    </location>
</feature>
<sequence length="102" mass="10924">MSRWLLVFALLAAPAWADADLPDAGLPDASVGGTGAERASEEEEDATTNPCLDDGDCDRGFQCLNAACTYRPYRDAEFSFCGTAPALPLLLLALAAFRRARR</sequence>
<accession>A0A2W5UEI8</accession>
<evidence type="ECO:0000313" key="3">
    <source>
        <dbReference type="EMBL" id="PZR07308.1"/>
    </source>
</evidence>
<feature type="chain" id="PRO_5016100179" description="MYXO-CTERM domain-containing protein" evidence="2">
    <location>
        <begin position="20"/>
        <end position="102"/>
    </location>
</feature>
<evidence type="ECO:0008006" key="5">
    <source>
        <dbReference type="Google" id="ProtNLM"/>
    </source>
</evidence>
<reference evidence="3 4" key="1">
    <citation type="submission" date="2017-08" db="EMBL/GenBank/DDBJ databases">
        <title>Infants hospitalized years apart are colonized by the same room-sourced microbial strains.</title>
        <authorList>
            <person name="Brooks B."/>
            <person name="Olm M.R."/>
            <person name="Firek B.A."/>
            <person name="Baker R."/>
            <person name="Thomas B.C."/>
            <person name="Morowitz M.J."/>
            <person name="Banfield J.F."/>
        </authorList>
    </citation>
    <scope>NUCLEOTIDE SEQUENCE [LARGE SCALE GENOMIC DNA]</scope>
    <source>
        <strain evidence="3">S2_003_000_R2_14</strain>
    </source>
</reference>
<comment type="caution">
    <text evidence="3">The sequence shown here is derived from an EMBL/GenBank/DDBJ whole genome shotgun (WGS) entry which is preliminary data.</text>
</comment>